<dbReference type="Pfam" id="PF13614">
    <property type="entry name" value="AAA_31"/>
    <property type="match status" value="1"/>
</dbReference>
<sequence>MPQTKKYSPSPPQTHLPMQIKPDTSSSWSLCFFNNKGGVGKTTLACNIASQLARKNNLRVLLVDADPQCNATQLILSDSQTETLYESGKIEANEFKYEVDTLKDVLSPIVAGEATLKTRFSMVDAKTNRFGIDLLPGHPEIALLEDKLSQNWSSLISGDLGGARVTNWNTQLLRHLQGKYDLIVYDVGPSLGALNRAVLVGVDFFLAPMGCDIFSLIGINNIAAWLRDWQDVYTQGLSQCNKRHREAMMHYEIKKSEASMCRFIGYTVQQYITKTIRKERRATGAYEEILKSIPGRITERLGPLTALGLSNKDLRLGDVPHMFSLVPLAQTAHAPIDGLTGKDGLSGGQFGQQTDYQTFISELSDSMLRNLRKVQSNQVKNQ</sequence>
<dbReference type="InterPro" id="IPR025669">
    <property type="entry name" value="AAA_dom"/>
</dbReference>
<dbReference type="SUPFAM" id="SSF52540">
    <property type="entry name" value="P-loop containing nucleoside triphosphate hydrolases"/>
    <property type="match status" value="1"/>
</dbReference>
<proteinExistence type="predicted"/>
<protein>
    <submittedName>
        <fullName evidence="3">AAA family ATPase</fullName>
    </submittedName>
</protein>
<dbReference type="InterPro" id="IPR027417">
    <property type="entry name" value="P-loop_NTPase"/>
</dbReference>
<dbReference type="Gene3D" id="3.40.50.300">
    <property type="entry name" value="P-loop containing nucleotide triphosphate hydrolases"/>
    <property type="match status" value="1"/>
</dbReference>
<organism evidence="3 4">
    <name type="scientific">Myxococcus xanthus</name>
    <dbReference type="NCBI Taxonomy" id="34"/>
    <lineage>
        <taxon>Bacteria</taxon>
        <taxon>Pseudomonadati</taxon>
        <taxon>Myxococcota</taxon>
        <taxon>Myxococcia</taxon>
        <taxon>Myxococcales</taxon>
        <taxon>Cystobacterineae</taxon>
        <taxon>Myxococcaceae</taxon>
        <taxon>Myxococcus</taxon>
    </lineage>
</organism>
<evidence type="ECO:0000313" key="3">
    <source>
        <dbReference type="EMBL" id="NOJ78875.1"/>
    </source>
</evidence>
<dbReference type="PANTHER" id="PTHR13696:SF52">
    <property type="entry name" value="PARA FAMILY PROTEIN CT_582"/>
    <property type="match status" value="1"/>
</dbReference>
<evidence type="ECO:0000259" key="2">
    <source>
        <dbReference type="Pfam" id="PF13614"/>
    </source>
</evidence>
<dbReference type="PANTHER" id="PTHR13696">
    <property type="entry name" value="P-LOOP CONTAINING NUCLEOSIDE TRIPHOSPHATE HYDROLASE"/>
    <property type="match status" value="1"/>
</dbReference>
<dbReference type="EMBL" id="JABFNT010000028">
    <property type="protein sequence ID" value="NOJ78875.1"/>
    <property type="molecule type" value="Genomic_DNA"/>
</dbReference>
<reference evidence="3 4" key="1">
    <citation type="submission" date="2020-05" db="EMBL/GenBank/DDBJ databases">
        <authorList>
            <person name="Whitworth D."/>
        </authorList>
    </citation>
    <scope>NUCLEOTIDE SEQUENCE [LARGE SCALE GENOMIC DNA]</scope>
    <source>
        <strain evidence="3 4">AM005</strain>
    </source>
</reference>
<feature type="region of interest" description="Disordered" evidence="1">
    <location>
        <begin position="1"/>
        <end position="20"/>
    </location>
</feature>
<gene>
    <name evidence="3" type="ORF">HNV28_11065</name>
</gene>
<accession>A0A7Y4IHD7</accession>
<name>A0A7Y4IHD7_MYXXA</name>
<feature type="domain" description="AAA" evidence="2">
    <location>
        <begin position="31"/>
        <end position="232"/>
    </location>
</feature>
<dbReference type="CDD" id="cd02042">
    <property type="entry name" value="ParAB_family"/>
    <property type="match status" value="1"/>
</dbReference>
<dbReference type="Proteomes" id="UP000533080">
    <property type="component" value="Unassembled WGS sequence"/>
</dbReference>
<dbReference type="RefSeq" id="WP_171441223.1">
    <property type="nucleotide sequence ID" value="NZ_JABFNS010000021.1"/>
</dbReference>
<comment type="caution">
    <text evidence="3">The sequence shown here is derived from an EMBL/GenBank/DDBJ whole genome shotgun (WGS) entry which is preliminary data.</text>
</comment>
<evidence type="ECO:0000313" key="4">
    <source>
        <dbReference type="Proteomes" id="UP000533080"/>
    </source>
</evidence>
<dbReference type="InterPro" id="IPR050678">
    <property type="entry name" value="DNA_Partitioning_ATPase"/>
</dbReference>
<evidence type="ECO:0000256" key="1">
    <source>
        <dbReference type="SAM" id="MobiDB-lite"/>
    </source>
</evidence>
<dbReference type="AlphaFoldDB" id="A0A7Y4IHD7"/>